<proteinExistence type="predicted"/>
<dbReference type="Proteomes" id="UP000658258">
    <property type="component" value="Unassembled WGS sequence"/>
</dbReference>
<accession>A0ABQ3I963</accession>
<evidence type="ECO:0000313" key="3">
    <source>
        <dbReference type="EMBL" id="GHE66805.1"/>
    </source>
</evidence>
<evidence type="ECO:0000313" key="4">
    <source>
        <dbReference type="Proteomes" id="UP000658258"/>
    </source>
</evidence>
<evidence type="ECO:0008006" key="5">
    <source>
        <dbReference type="Google" id="ProtNLM"/>
    </source>
</evidence>
<feature type="compositionally biased region" description="Low complexity" evidence="1">
    <location>
        <begin position="437"/>
        <end position="507"/>
    </location>
</feature>
<keyword evidence="4" id="KW-1185">Reference proteome</keyword>
<feature type="region of interest" description="Disordered" evidence="1">
    <location>
        <begin position="374"/>
        <end position="507"/>
    </location>
</feature>
<name>A0ABQ3I963_9BACT</name>
<feature type="compositionally biased region" description="Low complexity" evidence="1">
    <location>
        <begin position="374"/>
        <end position="394"/>
    </location>
</feature>
<feature type="compositionally biased region" description="Low complexity" evidence="1">
    <location>
        <begin position="323"/>
        <end position="350"/>
    </location>
</feature>
<keyword evidence="2" id="KW-0732">Signal</keyword>
<comment type="caution">
    <text evidence="3">The sequence shown here is derived from an EMBL/GenBank/DDBJ whole genome shotgun (WGS) entry which is preliminary data.</text>
</comment>
<dbReference type="RefSeq" id="WP_189630383.1">
    <property type="nucleotide sequence ID" value="NZ_BNAG01000003.1"/>
</dbReference>
<sequence>MKNSSYFKITSTLLTLAVFAGCASLPVQQGEYDDVYFTSADRTQPKKVVLNPESQADLGEDVITLEKSSDDKVDASLIEKYNNGEPKEVVYFEELEPRVSKASELNYDDFVWDYNNNLLKNYDLPLDWEDMDAVTFNDIIRADFQFRNAWYEQYYLGNTRAMDSYASNQSITTRRNPTVNFNINYGFGAGLGWGAFNSPYYVSGLPWGHPFYGEFYDPYFWSVGYRPFWSRRFVSYWSYDPFWDFGFYNTVAWGGYPRWGWRNDYWYWRRNNVIIVDNDYYQRRNDYTRGGRLRSTSVSSVRADANNGTRTRSSLAAIDNPRGSRSSVSSGRVSSSSSNTTGVRSSRSSVDAALERSSRRVRTDAYRFDNNTRVSSSAYRTSASRSARTAVSNRTYDDRRISSSRSSANYRVPTYGRQSGSSANTRSRISFDRSSSRSRSSSGTFSRGSSSGRSSSGVGVRSSGSSSSRSSGGSVRSSGSSTGSRSSGSSSGSSRSSSGSSRSGRGN</sequence>
<organism evidence="3 4">
    <name type="scientific">Roseivirga thermotolerans</name>
    <dbReference type="NCBI Taxonomy" id="1758176"/>
    <lineage>
        <taxon>Bacteria</taxon>
        <taxon>Pseudomonadati</taxon>
        <taxon>Bacteroidota</taxon>
        <taxon>Cytophagia</taxon>
        <taxon>Cytophagales</taxon>
        <taxon>Roseivirgaceae</taxon>
        <taxon>Roseivirga</taxon>
    </lineage>
</organism>
<feature type="compositionally biased region" description="Polar residues" evidence="1">
    <location>
        <begin position="298"/>
        <end position="314"/>
    </location>
</feature>
<reference evidence="4" key="1">
    <citation type="journal article" date="2019" name="Int. J. Syst. Evol. Microbiol.">
        <title>The Global Catalogue of Microorganisms (GCM) 10K type strain sequencing project: providing services to taxonomists for standard genome sequencing and annotation.</title>
        <authorList>
            <consortium name="The Broad Institute Genomics Platform"/>
            <consortium name="The Broad Institute Genome Sequencing Center for Infectious Disease"/>
            <person name="Wu L."/>
            <person name="Ma J."/>
        </authorList>
    </citation>
    <scope>NUCLEOTIDE SEQUENCE [LARGE SCALE GENOMIC DNA]</scope>
    <source>
        <strain evidence="4">CGMCC 1.15111</strain>
    </source>
</reference>
<protein>
    <recommendedName>
        <fullName evidence="5">Vitellogenin II</fullName>
    </recommendedName>
</protein>
<feature type="compositionally biased region" description="Polar residues" evidence="1">
    <location>
        <begin position="416"/>
        <end position="425"/>
    </location>
</feature>
<dbReference type="PROSITE" id="PS51257">
    <property type="entry name" value="PROKAR_LIPOPROTEIN"/>
    <property type="match status" value="1"/>
</dbReference>
<evidence type="ECO:0000256" key="2">
    <source>
        <dbReference type="SAM" id="SignalP"/>
    </source>
</evidence>
<feature type="chain" id="PRO_5046692840" description="Vitellogenin II" evidence="2">
    <location>
        <begin position="30"/>
        <end position="507"/>
    </location>
</feature>
<feature type="signal peptide" evidence="2">
    <location>
        <begin position="1"/>
        <end position="29"/>
    </location>
</feature>
<gene>
    <name evidence="3" type="ORF">GCM10011340_22790</name>
</gene>
<evidence type="ECO:0000256" key="1">
    <source>
        <dbReference type="SAM" id="MobiDB-lite"/>
    </source>
</evidence>
<dbReference type="EMBL" id="BNAG01000003">
    <property type="protein sequence ID" value="GHE66805.1"/>
    <property type="molecule type" value="Genomic_DNA"/>
</dbReference>
<feature type="region of interest" description="Disordered" evidence="1">
    <location>
        <begin position="298"/>
        <end position="360"/>
    </location>
</feature>